<evidence type="ECO:0000313" key="4">
    <source>
        <dbReference type="EMBL" id="MFC4909622.1"/>
    </source>
</evidence>
<accession>A0ABV9U400</accession>
<dbReference type="SMART" id="SM00458">
    <property type="entry name" value="RICIN"/>
    <property type="match status" value="1"/>
</dbReference>
<evidence type="ECO:0000313" key="5">
    <source>
        <dbReference type="Proteomes" id="UP001595872"/>
    </source>
</evidence>
<feature type="compositionally biased region" description="Gly residues" evidence="1">
    <location>
        <begin position="297"/>
        <end position="306"/>
    </location>
</feature>
<dbReference type="InterPro" id="IPR000772">
    <property type="entry name" value="Ricin_B_lectin"/>
</dbReference>
<proteinExistence type="predicted"/>
<dbReference type="InterPro" id="IPR035992">
    <property type="entry name" value="Ricin_B-like_lectins"/>
</dbReference>
<dbReference type="EMBL" id="JBHSIT010000005">
    <property type="protein sequence ID" value="MFC4909622.1"/>
    <property type="molecule type" value="Genomic_DNA"/>
</dbReference>
<dbReference type="RefSeq" id="WP_378257266.1">
    <property type="nucleotide sequence ID" value="NZ_JBHSIT010000005.1"/>
</dbReference>
<keyword evidence="5" id="KW-1185">Reference proteome</keyword>
<dbReference type="Gene3D" id="2.80.10.50">
    <property type="match status" value="1"/>
</dbReference>
<keyword evidence="2" id="KW-0472">Membrane</keyword>
<dbReference type="SUPFAM" id="SSF50370">
    <property type="entry name" value="Ricin B-like lectins"/>
    <property type="match status" value="1"/>
</dbReference>
<sequence>MSIWTSLEPASITVDPGAAGSVTLRLRNTTDLVEEYRITVAGETGRWARVEPGVVRLYPGTTGTAEITFAPPRSPDAAAGSHPFAVEVTPTEQHQLKTVVEGTLTLTPFTELRAELLPQTVRGRFGARPRFAVDNFGNTKVTASLLGKDNGGQLSFTLQPAHVQIEPGRAAWVKGRVRPPRVSWFGSRESHPYSIDVQRSGSDPLSVPGTYVQLAVLPRWLLGLFSLLFAGVLAFVAAWFAFIPRFDSRAREGYQALNPTGNQVTMPTPTPNTPTNQPTDEPKDKPSSKPSDDDKGGGGGGDGGGGNKKRKPAVAWIHVVNSRNGGCLDNASDGHSVYVMQCNDGDNQRWAWVKTGGDWRLRNKKNGLCLSTSDQTGYLKYSYAAIMVECRDSDIWTRTPDCVRNPKRNACLDNADDGHAVYVFVPNQGDNQKWRNVN</sequence>
<keyword evidence="2" id="KW-1133">Transmembrane helix</keyword>
<reference evidence="5" key="1">
    <citation type="journal article" date="2019" name="Int. J. Syst. Evol. Microbiol.">
        <title>The Global Catalogue of Microorganisms (GCM) 10K type strain sequencing project: providing services to taxonomists for standard genome sequencing and annotation.</title>
        <authorList>
            <consortium name="The Broad Institute Genomics Platform"/>
            <consortium name="The Broad Institute Genome Sequencing Center for Infectious Disease"/>
            <person name="Wu L."/>
            <person name="Ma J."/>
        </authorList>
    </citation>
    <scope>NUCLEOTIDE SEQUENCE [LARGE SCALE GENOMIC DNA]</scope>
    <source>
        <strain evidence="5">KLKA75</strain>
    </source>
</reference>
<evidence type="ECO:0000256" key="2">
    <source>
        <dbReference type="SAM" id="Phobius"/>
    </source>
</evidence>
<dbReference type="Pfam" id="PF00652">
    <property type="entry name" value="Ricin_B_lectin"/>
    <property type="match status" value="1"/>
</dbReference>
<feature type="region of interest" description="Disordered" evidence="1">
    <location>
        <begin position="258"/>
        <end position="310"/>
    </location>
</feature>
<protein>
    <submittedName>
        <fullName evidence="4">Ricin-type beta-trefoil lectin domain protein</fullName>
    </submittedName>
</protein>
<organism evidence="4 5">
    <name type="scientific">Actinomadura gamaensis</name>
    <dbReference type="NCBI Taxonomy" id="1763541"/>
    <lineage>
        <taxon>Bacteria</taxon>
        <taxon>Bacillati</taxon>
        <taxon>Actinomycetota</taxon>
        <taxon>Actinomycetes</taxon>
        <taxon>Streptosporangiales</taxon>
        <taxon>Thermomonosporaceae</taxon>
        <taxon>Actinomadura</taxon>
    </lineage>
</organism>
<dbReference type="CDD" id="cd23415">
    <property type="entry name" value="beta-trefoil_Ricin_AH"/>
    <property type="match status" value="1"/>
</dbReference>
<dbReference type="PROSITE" id="PS50231">
    <property type="entry name" value="RICIN_B_LECTIN"/>
    <property type="match status" value="1"/>
</dbReference>
<feature type="transmembrane region" description="Helical" evidence="2">
    <location>
        <begin position="220"/>
        <end position="242"/>
    </location>
</feature>
<name>A0ABV9U400_9ACTN</name>
<gene>
    <name evidence="4" type="ORF">ACFPCY_20025</name>
</gene>
<comment type="caution">
    <text evidence="4">The sequence shown here is derived from an EMBL/GenBank/DDBJ whole genome shotgun (WGS) entry which is preliminary data.</text>
</comment>
<feature type="compositionally biased region" description="Basic and acidic residues" evidence="1">
    <location>
        <begin position="280"/>
        <end position="296"/>
    </location>
</feature>
<keyword evidence="2" id="KW-0812">Transmembrane</keyword>
<evidence type="ECO:0000256" key="1">
    <source>
        <dbReference type="SAM" id="MobiDB-lite"/>
    </source>
</evidence>
<dbReference type="Proteomes" id="UP001595872">
    <property type="component" value="Unassembled WGS sequence"/>
</dbReference>
<evidence type="ECO:0000259" key="3">
    <source>
        <dbReference type="SMART" id="SM00458"/>
    </source>
</evidence>
<feature type="domain" description="Ricin B lectin" evidence="3">
    <location>
        <begin position="313"/>
        <end position="437"/>
    </location>
</feature>